<keyword evidence="6" id="KW-1185">Reference proteome</keyword>
<evidence type="ECO:0000313" key="5">
    <source>
        <dbReference type="EMBL" id="MBB4968982.1"/>
    </source>
</evidence>
<feature type="binding site" evidence="1">
    <location>
        <begin position="223"/>
        <end position="229"/>
    </location>
    <ligand>
        <name>ATP</name>
        <dbReference type="ChEBI" id="CHEBI:30616"/>
    </ligand>
</feature>
<feature type="binding site" evidence="1">
    <location>
        <position position="260"/>
    </location>
    <ligand>
        <name>ATP</name>
        <dbReference type="ChEBI" id="CHEBI:30616"/>
    </ligand>
</feature>
<dbReference type="InterPro" id="IPR036597">
    <property type="entry name" value="Fido-like_dom_sf"/>
</dbReference>
<comment type="caution">
    <text evidence="5">The sequence shown here is derived from an EMBL/GenBank/DDBJ whole genome shotgun (WGS) entry which is preliminary data.</text>
</comment>
<dbReference type="PANTHER" id="PTHR13504:SF38">
    <property type="entry name" value="FIDO DOMAIN-CONTAINING PROTEIN"/>
    <property type="match status" value="1"/>
</dbReference>
<gene>
    <name evidence="5" type="ORF">F4559_006341</name>
</gene>
<evidence type="ECO:0000256" key="1">
    <source>
        <dbReference type="PIRSR" id="PIRSR038925-1"/>
    </source>
</evidence>
<dbReference type="InterPro" id="IPR026287">
    <property type="entry name" value="SoFic-like"/>
</dbReference>
<dbReference type="InterPro" id="IPR040198">
    <property type="entry name" value="Fido_containing"/>
</dbReference>
<dbReference type="Pfam" id="PF13784">
    <property type="entry name" value="Fic_N"/>
    <property type="match status" value="1"/>
</dbReference>
<dbReference type="Proteomes" id="UP000542674">
    <property type="component" value="Unassembled WGS sequence"/>
</dbReference>
<feature type="binding site" evidence="3">
    <location>
        <begin position="260"/>
        <end position="261"/>
    </location>
    <ligand>
        <name>ATP</name>
        <dbReference type="ChEBI" id="CHEBI:30616"/>
    </ligand>
</feature>
<dbReference type="InterPro" id="IPR025758">
    <property type="entry name" value="Fic/DOC_N"/>
</dbReference>
<dbReference type="SUPFAM" id="SSF140931">
    <property type="entry name" value="Fic-like"/>
    <property type="match status" value="1"/>
</dbReference>
<evidence type="ECO:0000313" key="6">
    <source>
        <dbReference type="Proteomes" id="UP000542674"/>
    </source>
</evidence>
<dbReference type="Gene3D" id="1.10.3290.10">
    <property type="entry name" value="Fido-like domain"/>
    <property type="match status" value="1"/>
</dbReference>
<feature type="binding site" evidence="1">
    <location>
        <position position="218"/>
    </location>
    <ligand>
        <name>ATP</name>
        <dbReference type="ChEBI" id="CHEBI:30616"/>
    </ligand>
</feature>
<evidence type="ECO:0000256" key="3">
    <source>
        <dbReference type="PIRSR" id="PIRSR640198-2"/>
    </source>
</evidence>
<keyword evidence="1" id="KW-0547">Nucleotide-binding</keyword>
<keyword evidence="1" id="KW-0067">ATP-binding</keyword>
<feature type="binding site" evidence="3">
    <location>
        <begin position="222"/>
        <end position="229"/>
    </location>
    <ligand>
        <name>ATP</name>
        <dbReference type="ChEBI" id="CHEBI:30616"/>
    </ligand>
</feature>
<dbReference type="Pfam" id="PF02661">
    <property type="entry name" value="Fic"/>
    <property type="match status" value="1"/>
</dbReference>
<organism evidence="5 6">
    <name type="scientific">Saccharothrix violaceirubra</name>
    <dbReference type="NCBI Taxonomy" id="413306"/>
    <lineage>
        <taxon>Bacteria</taxon>
        <taxon>Bacillati</taxon>
        <taxon>Actinomycetota</taxon>
        <taxon>Actinomycetes</taxon>
        <taxon>Pseudonocardiales</taxon>
        <taxon>Pseudonocardiaceae</taxon>
        <taxon>Saccharothrix</taxon>
    </lineage>
</organism>
<proteinExistence type="predicted"/>
<reference evidence="5 6" key="1">
    <citation type="submission" date="2020-08" db="EMBL/GenBank/DDBJ databases">
        <title>Sequencing the genomes of 1000 actinobacteria strains.</title>
        <authorList>
            <person name="Klenk H.-P."/>
        </authorList>
    </citation>
    <scope>NUCLEOTIDE SEQUENCE [LARGE SCALE GENOMIC DNA]</scope>
    <source>
        <strain evidence="5 6">DSM 45084</strain>
    </source>
</reference>
<evidence type="ECO:0000259" key="4">
    <source>
        <dbReference type="PROSITE" id="PS51459"/>
    </source>
</evidence>
<dbReference type="PROSITE" id="PS51459">
    <property type="entry name" value="FIDO"/>
    <property type="match status" value="1"/>
</dbReference>
<dbReference type="RefSeq" id="WP_184674704.1">
    <property type="nucleotide sequence ID" value="NZ_BAABAI010000043.1"/>
</dbReference>
<name>A0A7W7TAD0_9PSEU</name>
<feature type="binding site" evidence="1">
    <location>
        <position position="85"/>
    </location>
    <ligand>
        <name>ATP</name>
        <dbReference type="ChEBI" id="CHEBI:30616"/>
    </ligand>
</feature>
<evidence type="ECO:0000256" key="2">
    <source>
        <dbReference type="PIRSR" id="PIRSR640198-1"/>
    </source>
</evidence>
<dbReference type="PIRSF" id="PIRSF038925">
    <property type="entry name" value="AMP-prot_trans"/>
    <property type="match status" value="1"/>
</dbReference>
<dbReference type="InterPro" id="IPR003812">
    <property type="entry name" value="Fido"/>
</dbReference>
<protein>
    <submittedName>
        <fullName evidence="5">Fic family protein</fullName>
    </submittedName>
</protein>
<accession>A0A7W7TAD0</accession>
<dbReference type="AlphaFoldDB" id="A0A7W7TAD0"/>
<dbReference type="GO" id="GO:0005524">
    <property type="term" value="F:ATP binding"/>
    <property type="evidence" value="ECO:0007669"/>
    <property type="project" value="UniProtKB-KW"/>
</dbReference>
<feature type="domain" description="Fido" evidence="4">
    <location>
        <begin position="131"/>
        <end position="282"/>
    </location>
</feature>
<feature type="active site" evidence="2">
    <location>
        <position position="218"/>
    </location>
</feature>
<dbReference type="PANTHER" id="PTHR13504">
    <property type="entry name" value="FIDO DOMAIN-CONTAINING PROTEIN DDB_G0283145"/>
    <property type="match status" value="1"/>
</dbReference>
<sequence>MKPEAFQAPQFGRVTKKPGDKWAFWYFEPAPVPRELVMEPKTILALSKADAALGRLSGVGRLLRDPSILVHPYLTREAVASSRIEGTEASLSDVLKAEAADDIPENDDIEEVINYQRALREGMKLLEKLPISRRFVREVHKVLLSGVRGQEKLPGEYRKTPVWIGSPTDSPDTATFVPPLPDLLDDVLSDWEKFINEEASLPILAVCALMHYQFETIHPFLDGNGRIGRLLIILLLMEQKVLELPLLYVSAYMEDNRREYYDRLQAVRERGEIQEWMQFFFTAVYRQAVDAEERAGRLVELREKYREQLRGTKSRAAEVVDLFFSNPFITVKRVQGALSVTNQGARNLIDSLEEKGILRKVGTVGRGGRIYWVAEQVHDAIS</sequence>
<dbReference type="EMBL" id="JACHJS010000001">
    <property type="protein sequence ID" value="MBB4968982.1"/>
    <property type="molecule type" value="Genomic_DNA"/>
</dbReference>